<gene>
    <name evidence="1" type="ORF">MANES_14G147050v8</name>
</gene>
<accession>A0ACB7GHN1</accession>
<keyword evidence="2" id="KW-1185">Reference proteome</keyword>
<evidence type="ECO:0000313" key="2">
    <source>
        <dbReference type="Proteomes" id="UP000091857"/>
    </source>
</evidence>
<name>A0ACB7GHN1_MANES</name>
<organism evidence="1 2">
    <name type="scientific">Manihot esculenta</name>
    <name type="common">Cassava</name>
    <name type="synonym">Jatropha manihot</name>
    <dbReference type="NCBI Taxonomy" id="3983"/>
    <lineage>
        <taxon>Eukaryota</taxon>
        <taxon>Viridiplantae</taxon>
        <taxon>Streptophyta</taxon>
        <taxon>Embryophyta</taxon>
        <taxon>Tracheophyta</taxon>
        <taxon>Spermatophyta</taxon>
        <taxon>Magnoliopsida</taxon>
        <taxon>eudicotyledons</taxon>
        <taxon>Gunneridae</taxon>
        <taxon>Pentapetalae</taxon>
        <taxon>rosids</taxon>
        <taxon>fabids</taxon>
        <taxon>Malpighiales</taxon>
        <taxon>Euphorbiaceae</taxon>
        <taxon>Crotonoideae</taxon>
        <taxon>Manihoteae</taxon>
        <taxon>Manihot</taxon>
    </lineage>
</organism>
<evidence type="ECO:0000313" key="1">
    <source>
        <dbReference type="EMBL" id="KAG8639496.1"/>
    </source>
</evidence>
<proteinExistence type="predicted"/>
<comment type="caution">
    <text evidence="1">The sequence shown here is derived from an EMBL/GenBank/DDBJ whole genome shotgun (WGS) entry which is preliminary data.</text>
</comment>
<sequence>MISIYELSNVLKAIGSAYTTRELECVMDEVDTNKDGFINLQEFAELYLSFFSVPLTLS</sequence>
<reference evidence="2" key="1">
    <citation type="journal article" date="2016" name="Nat. Biotechnol.">
        <title>Sequencing wild and cultivated cassava and related species reveals extensive interspecific hybridization and genetic diversity.</title>
        <authorList>
            <person name="Bredeson J.V."/>
            <person name="Lyons J.B."/>
            <person name="Prochnik S.E."/>
            <person name="Wu G.A."/>
            <person name="Ha C.M."/>
            <person name="Edsinger-Gonzales E."/>
            <person name="Grimwood J."/>
            <person name="Schmutz J."/>
            <person name="Rabbi I.Y."/>
            <person name="Egesi C."/>
            <person name="Nauluvula P."/>
            <person name="Lebot V."/>
            <person name="Ndunguru J."/>
            <person name="Mkamilo G."/>
            <person name="Bart R.S."/>
            <person name="Setter T.L."/>
            <person name="Gleadow R.M."/>
            <person name="Kulakow P."/>
            <person name="Ferguson M.E."/>
            <person name="Rounsley S."/>
            <person name="Rokhsar D.S."/>
        </authorList>
    </citation>
    <scope>NUCLEOTIDE SEQUENCE [LARGE SCALE GENOMIC DNA]</scope>
    <source>
        <strain evidence="2">cv. AM560-2</strain>
    </source>
</reference>
<dbReference type="Proteomes" id="UP000091857">
    <property type="component" value="Chromosome 14"/>
</dbReference>
<dbReference type="EMBL" id="CM004400">
    <property type="protein sequence ID" value="KAG8639496.1"/>
    <property type="molecule type" value="Genomic_DNA"/>
</dbReference>
<protein>
    <submittedName>
        <fullName evidence="1">Uncharacterized protein</fullName>
    </submittedName>
</protein>